<accession>A0ABQ3GZE5</accession>
<gene>
    <name evidence="11" type="primary">epsM</name>
    <name evidence="11" type="ORF">GCM10007350_05860</name>
</gene>
<dbReference type="EMBL" id="BMYO01000001">
    <property type="protein sequence ID" value="GHD57334.1"/>
    <property type="molecule type" value="Genomic_DNA"/>
</dbReference>
<keyword evidence="9 10" id="KW-0472">Membrane</keyword>
<keyword evidence="5" id="KW-0997">Cell inner membrane</keyword>
<sequence length="157" mass="17101">MSRLQPLQTWWRGREPRERRALSIGGAALAVAVLYAGIWQPVSQSSARLSRQLPELQASLAELHRGVAAFKQSGVRRATIEPGALRQHVQATLDAQQLGAELQALPGDQVRIVIGSAPFDRVLALLAALENDQQLHIIRAEVHGQRGTVQAELVVEA</sequence>
<evidence type="ECO:0000256" key="9">
    <source>
        <dbReference type="ARBA" id="ARBA00023136"/>
    </source>
</evidence>
<dbReference type="Gene3D" id="3.30.1360.100">
    <property type="entry name" value="General secretion pathway protein M, EpsM"/>
    <property type="match status" value="1"/>
</dbReference>
<evidence type="ECO:0000256" key="7">
    <source>
        <dbReference type="ARBA" id="ARBA00022927"/>
    </source>
</evidence>
<keyword evidence="3" id="KW-0813">Transport</keyword>
<keyword evidence="4" id="KW-1003">Cell membrane</keyword>
<dbReference type="RefSeq" id="WP_189458632.1">
    <property type="nucleotide sequence ID" value="NZ_BMYO01000001.1"/>
</dbReference>
<evidence type="ECO:0000313" key="11">
    <source>
        <dbReference type="EMBL" id="GHD57334.1"/>
    </source>
</evidence>
<protein>
    <submittedName>
        <fullName evidence="11">Type II secretion system protein M</fullName>
    </submittedName>
</protein>
<feature type="transmembrane region" description="Helical" evidence="10">
    <location>
        <begin position="21"/>
        <end position="39"/>
    </location>
</feature>
<comment type="subcellular location">
    <subcellularLocation>
        <location evidence="1">Cell inner membrane</location>
        <topology evidence="1">Single-pass membrane protein</topology>
    </subcellularLocation>
</comment>
<evidence type="ECO:0000256" key="2">
    <source>
        <dbReference type="ARBA" id="ARBA00010637"/>
    </source>
</evidence>
<evidence type="ECO:0000256" key="6">
    <source>
        <dbReference type="ARBA" id="ARBA00022692"/>
    </source>
</evidence>
<dbReference type="SUPFAM" id="SSF103054">
    <property type="entry name" value="General secretion pathway protein M, EpsM"/>
    <property type="match status" value="1"/>
</dbReference>
<evidence type="ECO:0000313" key="12">
    <source>
        <dbReference type="Proteomes" id="UP000604737"/>
    </source>
</evidence>
<organism evidence="11 12">
    <name type="scientific">Jeongeupia chitinilytica</name>
    <dbReference type="NCBI Taxonomy" id="1041641"/>
    <lineage>
        <taxon>Bacteria</taxon>
        <taxon>Pseudomonadati</taxon>
        <taxon>Pseudomonadota</taxon>
        <taxon>Betaproteobacteria</taxon>
        <taxon>Neisseriales</taxon>
        <taxon>Chitinibacteraceae</taxon>
        <taxon>Jeongeupia</taxon>
    </lineage>
</organism>
<evidence type="ECO:0000256" key="8">
    <source>
        <dbReference type="ARBA" id="ARBA00022989"/>
    </source>
</evidence>
<keyword evidence="8 10" id="KW-1133">Transmembrane helix</keyword>
<name>A0ABQ3GZE5_9NEIS</name>
<dbReference type="InterPro" id="IPR023229">
    <property type="entry name" value="T2SS_M_periplasmic_sf"/>
</dbReference>
<reference evidence="12" key="1">
    <citation type="journal article" date="2019" name="Int. J. Syst. Evol. Microbiol.">
        <title>The Global Catalogue of Microorganisms (GCM) 10K type strain sequencing project: providing services to taxonomists for standard genome sequencing and annotation.</title>
        <authorList>
            <consortium name="The Broad Institute Genomics Platform"/>
            <consortium name="The Broad Institute Genome Sequencing Center for Infectious Disease"/>
            <person name="Wu L."/>
            <person name="Ma J."/>
        </authorList>
    </citation>
    <scope>NUCLEOTIDE SEQUENCE [LARGE SCALE GENOMIC DNA]</scope>
    <source>
        <strain evidence="12">KCTC 23701</strain>
    </source>
</reference>
<keyword evidence="6 10" id="KW-0812">Transmembrane</keyword>
<evidence type="ECO:0000256" key="10">
    <source>
        <dbReference type="SAM" id="Phobius"/>
    </source>
</evidence>
<dbReference type="Proteomes" id="UP000604737">
    <property type="component" value="Unassembled WGS sequence"/>
</dbReference>
<evidence type="ECO:0000256" key="4">
    <source>
        <dbReference type="ARBA" id="ARBA00022475"/>
    </source>
</evidence>
<dbReference type="InterPro" id="IPR007690">
    <property type="entry name" value="T2SS_GspM"/>
</dbReference>
<comment type="similarity">
    <text evidence="2">Belongs to the GSP M family.</text>
</comment>
<keyword evidence="7" id="KW-0653">Protein transport</keyword>
<evidence type="ECO:0000256" key="3">
    <source>
        <dbReference type="ARBA" id="ARBA00022448"/>
    </source>
</evidence>
<evidence type="ECO:0000256" key="1">
    <source>
        <dbReference type="ARBA" id="ARBA00004377"/>
    </source>
</evidence>
<keyword evidence="12" id="KW-1185">Reference proteome</keyword>
<evidence type="ECO:0000256" key="5">
    <source>
        <dbReference type="ARBA" id="ARBA00022519"/>
    </source>
</evidence>
<proteinExistence type="inferred from homology"/>
<comment type="caution">
    <text evidence="11">The sequence shown here is derived from an EMBL/GenBank/DDBJ whole genome shotgun (WGS) entry which is preliminary data.</text>
</comment>
<dbReference type="Pfam" id="PF04612">
    <property type="entry name" value="T2SSM"/>
    <property type="match status" value="1"/>
</dbReference>